<feature type="compositionally biased region" description="Basic and acidic residues" evidence="2">
    <location>
        <begin position="52"/>
        <end position="72"/>
    </location>
</feature>
<sequence>MNPNPNNVISFREVMMQVAKGPLHGSEARRKASTAERTQDRPVNTSSSPAKQSKEMKQQVKGPKDKERDNSLAEIEKRVLEAFEKAKPRMCKEAVEETQQFLNSREWLKDCKNPSNHPCYSRIKGSQGSIDYPDNCYYPYFLVMQAIWPDNPTVARIAQSFAKYWMHLEIEDGPEHYPVLKNKKLELRLFRGKVDMSWSEWNKCDAWYEIVAPRLSEDEEEEEANEGDAGNDGTRTTKGTGKNAQNIDNLSLDQMESAAESRVKRIRTELNDAKKDLRKVQEKQRDKLKTVVEYWKMSAEGSKKKAADDTKRAKENMARAERFTREMEIYNKKLGDSITSSRDTSLLSGERKSGDAHPAKRKRQGG</sequence>
<feature type="compositionally biased region" description="Polar residues" evidence="2">
    <location>
        <begin position="41"/>
        <end position="51"/>
    </location>
</feature>
<feature type="compositionally biased region" description="Basic and acidic residues" evidence="2">
    <location>
        <begin position="26"/>
        <end position="40"/>
    </location>
</feature>
<organism evidence="3 4">
    <name type="scientific">Fusarium austroafricanum</name>
    <dbReference type="NCBI Taxonomy" id="2364996"/>
    <lineage>
        <taxon>Eukaryota</taxon>
        <taxon>Fungi</taxon>
        <taxon>Dikarya</taxon>
        <taxon>Ascomycota</taxon>
        <taxon>Pezizomycotina</taxon>
        <taxon>Sordariomycetes</taxon>
        <taxon>Hypocreomycetidae</taxon>
        <taxon>Hypocreales</taxon>
        <taxon>Nectriaceae</taxon>
        <taxon>Fusarium</taxon>
        <taxon>Fusarium concolor species complex</taxon>
    </lineage>
</organism>
<feature type="coiled-coil region" evidence="1">
    <location>
        <begin position="256"/>
        <end position="290"/>
    </location>
</feature>
<feature type="region of interest" description="Disordered" evidence="2">
    <location>
        <begin position="330"/>
        <end position="366"/>
    </location>
</feature>
<evidence type="ECO:0000313" key="3">
    <source>
        <dbReference type="EMBL" id="KAF4450634.1"/>
    </source>
</evidence>
<dbReference type="OrthoDB" id="5078714at2759"/>
<accession>A0A8H4KJ45</accession>
<feature type="compositionally biased region" description="Acidic residues" evidence="2">
    <location>
        <begin position="217"/>
        <end position="226"/>
    </location>
</feature>
<feature type="compositionally biased region" description="Basic and acidic residues" evidence="2">
    <location>
        <begin position="349"/>
        <end position="358"/>
    </location>
</feature>
<reference evidence="3" key="1">
    <citation type="submission" date="2020-01" db="EMBL/GenBank/DDBJ databases">
        <title>Identification and distribution of gene clusters putatively required for synthesis of sphingolipid metabolism inhibitors in phylogenetically diverse species of the filamentous fungus Fusarium.</title>
        <authorList>
            <person name="Kim H.-S."/>
            <person name="Busman M."/>
            <person name="Brown D.W."/>
            <person name="Divon H."/>
            <person name="Uhlig S."/>
            <person name="Proctor R.H."/>
        </authorList>
    </citation>
    <scope>NUCLEOTIDE SEQUENCE</scope>
    <source>
        <strain evidence="3">NRRL 53441</strain>
    </source>
</reference>
<feature type="region of interest" description="Disordered" evidence="2">
    <location>
        <begin position="20"/>
        <end position="72"/>
    </location>
</feature>
<protein>
    <submittedName>
        <fullName evidence="3">Uncharacterized protein</fullName>
    </submittedName>
</protein>
<evidence type="ECO:0000256" key="2">
    <source>
        <dbReference type="SAM" id="MobiDB-lite"/>
    </source>
</evidence>
<keyword evidence="1" id="KW-0175">Coiled coil</keyword>
<feature type="region of interest" description="Disordered" evidence="2">
    <location>
        <begin position="215"/>
        <end position="245"/>
    </location>
</feature>
<evidence type="ECO:0000256" key="1">
    <source>
        <dbReference type="SAM" id="Coils"/>
    </source>
</evidence>
<keyword evidence="4" id="KW-1185">Reference proteome</keyword>
<feature type="compositionally biased region" description="Polar residues" evidence="2">
    <location>
        <begin position="337"/>
        <end position="347"/>
    </location>
</feature>
<gene>
    <name evidence="3" type="ORF">F53441_6295</name>
</gene>
<proteinExistence type="predicted"/>
<comment type="caution">
    <text evidence="3">The sequence shown here is derived from an EMBL/GenBank/DDBJ whole genome shotgun (WGS) entry which is preliminary data.</text>
</comment>
<dbReference type="Proteomes" id="UP000605986">
    <property type="component" value="Unassembled WGS sequence"/>
</dbReference>
<dbReference type="AlphaFoldDB" id="A0A8H4KJ45"/>
<evidence type="ECO:0000313" key="4">
    <source>
        <dbReference type="Proteomes" id="UP000605986"/>
    </source>
</evidence>
<name>A0A8H4KJ45_9HYPO</name>
<dbReference type="EMBL" id="JAADJG010000244">
    <property type="protein sequence ID" value="KAF4450634.1"/>
    <property type="molecule type" value="Genomic_DNA"/>
</dbReference>
<feature type="compositionally biased region" description="Polar residues" evidence="2">
    <location>
        <begin position="234"/>
        <end position="245"/>
    </location>
</feature>